<protein>
    <submittedName>
        <fullName evidence="1">Uncharacterized protein</fullName>
    </submittedName>
</protein>
<name>A0A0G0EUF5_9BACT</name>
<comment type="caution">
    <text evidence="1">The sequence shown here is derived from an EMBL/GenBank/DDBJ whole genome shotgun (WGS) entry which is preliminary data.</text>
</comment>
<sequence length="96" mass="11079">MQEKENTGREIPHRDLKPTESLVRVIYQYEDGEIACLEGENVTKFFGDIDRILSFVGVTRSRMIPKDFLDVDWKILNKEEAAGLLSEEPPGNPWKK</sequence>
<dbReference type="AlphaFoldDB" id="A0A0G0EUF5"/>
<reference evidence="1 2" key="1">
    <citation type="journal article" date="2015" name="Nature">
        <title>rRNA introns, odd ribosomes, and small enigmatic genomes across a large radiation of phyla.</title>
        <authorList>
            <person name="Brown C.T."/>
            <person name="Hug L.A."/>
            <person name="Thomas B.C."/>
            <person name="Sharon I."/>
            <person name="Castelle C.J."/>
            <person name="Singh A."/>
            <person name="Wilkins M.J."/>
            <person name="Williams K.H."/>
            <person name="Banfield J.F."/>
        </authorList>
    </citation>
    <scope>NUCLEOTIDE SEQUENCE [LARGE SCALE GENOMIC DNA]</scope>
</reference>
<dbReference type="Proteomes" id="UP000034492">
    <property type="component" value="Unassembled WGS sequence"/>
</dbReference>
<evidence type="ECO:0000313" key="1">
    <source>
        <dbReference type="EMBL" id="KKQ10553.1"/>
    </source>
</evidence>
<gene>
    <name evidence="1" type="ORF">US19_C0003G0048</name>
</gene>
<dbReference type="EMBL" id="LBSA01000003">
    <property type="protein sequence ID" value="KKQ10553.1"/>
    <property type="molecule type" value="Genomic_DNA"/>
</dbReference>
<proteinExistence type="predicted"/>
<organism evidence="1 2">
    <name type="scientific">Candidatus Daviesbacteria bacterium GW2011_GWB1_36_5</name>
    <dbReference type="NCBI Taxonomy" id="1618426"/>
    <lineage>
        <taxon>Bacteria</taxon>
        <taxon>Candidatus Daviesiibacteriota</taxon>
    </lineage>
</organism>
<evidence type="ECO:0000313" key="2">
    <source>
        <dbReference type="Proteomes" id="UP000034492"/>
    </source>
</evidence>
<accession>A0A0G0EUF5</accession>